<proteinExistence type="predicted"/>
<dbReference type="Proteomes" id="UP000179807">
    <property type="component" value="Unassembled WGS sequence"/>
</dbReference>
<gene>
    <name evidence="2" type="ORF">TRFO_23765</name>
</gene>
<accession>A0A1J4KDN8</accession>
<evidence type="ECO:0008006" key="4">
    <source>
        <dbReference type="Google" id="ProtNLM"/>
    </source>
</evidence>
<dbReference type="GeneID" id="94838055"/>
<reference evidence="2" key="1">
    <citation type="submission" date="2016-10" db="EMBL/GenBank/DDBJ databases">
        <authorList>
            <person name="Benchimol M."/>
            <person name="Almeida L.G."/>
            <person name="Vasconcelos A.T."/>
            <person name="Perreira-Neves A."/>
            <person name="Rosa I.A."/>
            <person name="Tasca T."/>
            <person name="Bogo M.R."/>
            <person name="de Souza W."/>
        </authorList>
    </citation>
    <scope>NUCLEOTIDE SEQUENCE [LARGE SCALE GENOMIC DNA]</scope>
    <source>
        <strain evidence="2">K</strain>
    </source>
</reference>
<dbReference type="VEuPathDB" id="TrichDB:TRFO_23765"/>
<name>A0A1J4KDN8_9EUKA</name>
<keyword evidence="1" id="KW-0812">Transmembrane</keyword>
<organism evidence="2 3">
    <name type="scientific">Tritrichomonas foetus</name>
    <dbReference type="NCBI Taxonomy" id="1144522"/>
    <lineage>
        <taxon>Eukaryota</taxon>
        <taxon>Metamonada</taxon>
        <taxon>Parabasalia</taxon>
        <taxon>Tritrichomonadida</taxon>
        <taxon>Tritrichomonadidae</taxon>
        <taxon>Tritrichomonas</taxon>
    </lineage>
</organism>
<keyword evidence="1" id="KW-1133">Transmembrane helix</keyword>
<keyword evidence="1" id="KW-0472">Membrane</keyword>
<keyword evidence="3" id="KW-1185">Reference proteome</keyword>
<comment type="caution">
    <text evidence="2">The sequence shown here is derived from an EMBL/GenBank/DDBJ whole genome shotgun (WGS) entry which is preliminary data.</text>
</comment>
<feature type="transmembrane region" description="Helical" evidence="1">
    <location>
        <begin position="12"/>
        <end position="32"/>
    </location>
</feature>
<protein>
    <recommendedName>
        <fullName evidence="4">Ion transport domain-containing protein</fullName>
    </recommendedName>
</protein>
<sequence length="85" mass="9612">MDNYYGHVSRLFSFGVVLFTGIIFSSLVVAAVTDSFSESAEAEAHLYKKLHISQISKFVEAKLIEENQGKLKYLLKCQDSMIFND</sequence>
<dbReference type="EMBL" id="MLAK01000684">
    <property type="protein sequence ID" value="OHT07828.1"/>
    <property type="molecule type" value="Genomic_DNA"/>
</dbReference>
<dbReference type="AlphaFoldDB" id="A0A1J4KDN8"/>
<dbReference type="RefSeq" id="XP_068360964.1">
    <property type="nucleotide sequence ID" value="XM_068503351.1"/>
</dbReference>
<evidence type="ECO:0000313" key="2">
    <source>
        <dbReference type="EMBL" id="OHT07828.1"/>
    </source>
</evidence>
<evidence type="ECO:0000313" key="3">
    <source>
        <dbReference type="Proteomes" id="UP000179807"/>
    </source>
</evidence>
<evidence type="ECO:0000256" key="1">
    <source>
        <dbReference type="SAM" id="Phobius"/>
    </source>
</evidence>